<protein>
    <submittedName>
        <fullName evidence="2">Uncharacterized protein</fullName>
    </submittedName>
</protein>
<sequence length="70" mass="7770">MNKALLLLVLVTLVIADTSPVQEFRGNFTVYIPRNSSWSQNTEVHGRNPSLAQRALMGTHTTELAIVNFS</sequence>
<keyword evidence="1" id="KW-0732">Signal</keyword>
<comment type="caution">
    <text evidence="2">The sequence shown here is derived from an EMBL/GenBank/DDBJ whole genome shotgun (WGS) entry which is preliminary data.</text>
</comment>
<organism evidence="2 3">
    <name type="scientific">Acrasis kona</name>
    <dbReference type="NCBI Taxonomy" id="1008807"/>
    <lineage>
        <taxon>Eukaryota</taxon>
        <taxon>Discoba</taxon>
        <taxon>Heterolobosea</taxon>
        <taxon>Tetramitia</taxon>
        <taxon>Eutetramitia</taxon>
        <taxon>Acrasidae</taxon>
        <taxon>Acrasis</taxon>
    </lineage>
</organism>
<feature type="chain" id="PRO_5043688542" evidence="1">
    <location>
        <begin position="17"/>
        <end position="70"/>
    </location>
</feature>
<proteinExistence type="predicted"/>
<feature type="non-terminal residue" evidence="2">
    <location>
        <position position="70"/>
    </location>
</feature>
<feature type="signal peptide" evidence="1">
    <location>
        <begin position="1"/>
        <end position="16"/>
    </location>
</feature>
<dbReference type="Proteomes" id="UP001431209">
    <property type="component" value="Unassembled WGS sequence"/>
</dbReference>
<dbReference type="EMBL" id="JAOPGA020001068">
    <property type="protein sequence ID" value="KAL0484764.1"/>
    <property type="molecule type" value="Genomic_DNA"/>
</dbReference>
<keyword evidence="3" id="KW-1185">Reference proteome</keyword>
<evidence type="ECO:0000313" key="2">
    <source>
        <dbReference type="EMBL" id="KAL0484764.1"/>
    </source>
</evidence>
<reference evidence="2 3" key="1">
    <citation type="submission" date="2024-03" db="EMBL/GenBank/DDBJ databases">
        <title>The Acrasis kona genome and developmental transcriptomes reveal deep origins of eukaryotic multicellular pathways.</title>
        <authorList>
            <person name="Sheikh S."/>
            <person name="Fu C.-J."/>
            <person name="Brown M.W."/>
            <person name="Baldauf S.L."/>
        </authorList>
    </citation>
    <scope>NUCLEOTIDE SEQUENCE [LARGE SCALE GENOMIC DNA]</scope>
    <source>
        <strain evidence="2 3">ATCC MYA-3509</strain>
    </source>
</reference>
<evidence type="ECO:0000313" key="3">
    <source>
        <dbReference type="Proteomes" id="UP001431209"/>
    </source>
</evidence>
<name>A0AAW2Z5R5_9EUKA</name>
<dbReference type="AlphaFoldDB" id="A0AAW2Z5R5"/>
<evidence type="ECO:0000256" key="1">
    <source>
        <dbReference type="SAM" id="SignalP"/>
    </source>
</evidence>
<accession>A0AAW2Z5R5</accession>
<gene>
    <name evidence="2" type="ORF">AKO1_003697</name>
</gene>